<name>A0ABX1EVZ4_9PROT</name>
<dbReference type="EMBL" id="JAAVTX010000001">
    <property type="protein sequence ID" value="NKE43550.1"/>
    <property type="molecule type" value="Genomic_DNA"/>
</dbReference>
<sequence length="159" mass="17530">MTRDIPCLTIWQPWASLIALGAKPFEFRGWRTPARLTNRRIGIHAGSRPVREVEVLKLLDQLSGLEEGRGTALRAELAVPLLEKVLKDPRCVPMSSIICTVIIAPSRSARALTGAEGGDSDRASEHVFAWPLRSIQPVQPMIPARGKQGFWLYPVEVAA</sequence>
<dbReference type="Proteomes" id="UP000765160">
    <property type="component" value="Unassembled WGS sequence"/>
</dbReference>
<proteinExistence type="predicted"/>
<dbReference type="RefSeq" id="WP_168046635.1">
    <property type="nucleotide sequence ID" value="NZ_JAATJR010000001.1"/>
</dbReference>
<accession>A0ABX1EVZ4</accession>
<dbReference type="Gene3D" id="2.30.130.30">
    <property type="entry name" value="Hypothetical protein"/>
    <property type="match status" value="1"/>
</dbReference>
<gene>
    <name evidence="1" type="ORF">HB662_02095</name>
</gene>
<comment type="caution">
    <text evidence="1">The sequence shown here is derived from an EMBL/GenBank/DDBJ whole genome shotgun (WGS) entry which is preliminary data.</text>
</comment>
<protein>
    <submittedName>
        <fullName evidence="1">ASCH domain-containing protein</fullName>
    </submittedName>
</protein>
<dbReference type="InterPro" id="IPR015947">
    <property type="entry name" value="PUA-like_sf"/>
</dbReference>
<organism evidence="1 2">
    <name type="scientific">Falsiroseomonas frigidaquae</name>
    <dbReference type="NCBI Taxonomy" id="487318"/>
    <lineage>
        <taxon>Bacteria</taxon>
        <taxon>Pseudomonadati</taxon>
        <taxon>Pseudomonadota</taxon>
        <taxon>Alphaproteobacteria</taxon>
        <taxon>Acetobacterales</taxon>
        <taxon>Roseomonadaceae</taxon>
        <taxon>Falsiroseomonas</taxon>
    </lineage>
</organism>
<dbReference type="SUPFAM" id="SSF88697">
    <property type="entry name" value="PUA domain-like"/>
    <property type="match status" value="1"/>
</dbReference>
<evidence type="ECO:0000313" key="2">
    <source>
        <dbReference type="Proteomes" id="UP000765160"/>
    </source>
</evidence>
<keyword evidence="2" id="KW-1185">Reference proteome</keyword>
<evidence type="ECO:0000313" key="1">
    <source>
        <dbReference type="EMBL" id="NKE43550.1"/>
    </source>
</evidence>
<reference evidence="1 2" key="1">
    <citation type="submission" date="2020-03" db="EMBL/GenBank/DDBJ databases">
        <title>Roseomonas selenitidurans sp. nov. isolated from soil.</title>
        <authorList>
            <person name="Liu H."/>
        </authorList>
    </citation>
    <scope>NUCLEOTIDE SEQUENCE [LARGE SCALE GENOMIC DNA]</scope>
    <source>
        <strain evidence="1 2">JCM 15073</strain>
    </source>
</reference>